<name>A0AAX6E4D6_IRIPA</name>
<dbReference type="EMBL" id="JANAVB010040218">
    <property type="protein sequence ID" value="KAJ6798819.1"/>
    <property type="molecule type" value="Genomic_DNA"/>
</dbReference>
<organism evidence="2 3">
    <name type="scientific">Iris pallida</name>
    <name type="common">Sweet iris</name>
    <dbReference type="NCBI Taxonomy" id="29817"/>
    <lineage>
        <taxon>Eukaryota</taxon>
        <taxon>Viridiplantae</taxon>
        <taxon>Streptophyta</taxon>
        <taxon>Embryophyta</taxon>
        <taxon>Tracheophyta</taxon>
        <taxon>Spermatophyta</taxon>
        <taxon>Magnoliopsida</taxon>
        <taxon>Liliopsida</taxon>
        <taxon>Asparagales</taxon>
        <taxon>Iridaceae</taxon>
        <taxon>Iridoideae</taxon>
        <taxon>Irideae</taxon>
        <taxon>Iris</taxon>
    </lineage>
</organism>
<evidence type="ECO:0000313" key="2">
    <source>
        <dbReference type="EMBL" id="KAJ6798819.1"/>
    </source>
</evidence>
<reference evidence="2" key="1">
    <citation type="journal article" date="2023" name="GigaByte">
        <title>Genome assembly of the bearded iris, Iris pallida Lam.</title>
        <authorList>
            <person name="Bruccoleri R.E."/>
            <person name="Oakeley E.J."/>
            <person name="Faust A.M.E."/>
            <person name="Altorfer M."/>
            <person name="Dessus-Babus S."/>
            <person name="Burckhardt D."/>
            <person name="Oertli M."/>
            <person name="Naumann U."/>
            <person name="Petersen F."/>
            <person name="Wong J."/>
        </authorList>
    </citation>
    <scope>NUCLEOTIDE SEQUENCE</scope>
    <source>
        <strain evidence="2">GSM-AAB239-AS_SAM_17_03QT</strain>
    </source>
</reference>
<dbReference type="PANTHER" id="PTHR44259:SF114">
    <property type="entry name" value="OS06G0707300 PROTEIN"/>
    <property type="match status" value="1"/>
</dbReference>
<evidence type="ECO:0000259" key="1">
    <source>
        <dbReference type="Pfam" id="PF03478"/>
    </source>
</evidence>
<reference evidence="2" key="2">
    <citation type="submission" date="2023-04" db="EMBL/GenBank/DDBJ databases">
        <authorList>
            <person name="Bruccoleri R.E."/>
            <person name="Oakeley E.J."/>
            <person name="Faust A.-M."/>
            <person name="Dessus-Babus S."/>
            <person name="Altorfer M."/>
            <person name="Burckhardt D."/>
            <person name="Oertli M."/>
            <person name="Naumann U."/>
            <person name="Petersen F."/>
            <person name="Wong J."/>
        </authorList>
    </citation>
    <scope>NUCLEOTIDE SEQUENCE</scope>
    <source>
        <strain evidence="2">GSM-AAB239-AS_SAM_17_03QT</strain>
        <tissue evidence="2">Leaf</tissue>
    </source>
</reference>
<accession>A0AAX6E4D6</accession>
<proteinExistence type="predicted"/>
<dbReference type="PANTHER" id="PTHR44259">
    <property type="entry name" value="OS07G0183000 PROTEIN-RELATED"/>
    <property type="match status" value="1"/>
</dbReference>
<dbReference type="Pfam" id="PF03478">
    <property type="entry name" value="Beta-prop_KIB1-4"/>
    <property type="match status" value="1"/>
</dbReference>
<gene>
    <name evidence="2" type="ORF">M6B38_211140</name>
</gene>
<sequence length="449" mass="51284">MMTMVSWLMKMIGIHKKGEGEGEEGNEEEVEERARAQLLPSDMVRFIAGQVTIPERVRLGAVCTSWSSALKEGGENGELLRFPPMPAIFLYELNLGWMLALSVLRLARRLSKKNLFISHRLRSVRRTLSLYNHPEKRRYHLSLPPDTLDCYGCCDGWLVLEDVKPRKLSLFNPATQAQIYLPTLTTTTKYYIQKVVLSASPTADPDGFVAVAVYNVYHPDQTFGRVAFYRPGDEEWAPICSLPFSLWKSLLMDLAYHDNTFFLLSRYHGLFTFDLTGPSPVVFEYEDSTVNDINGAVDNIFLVSSRASGDLLCVKGEMFNTTLEQYKSFAIKRFDPEAAEGSSCWVEIKELGDQSLFLGSVNSMSLPSSMDAATKGNCIYFMEKQFMGESFPKNKFMKWLLGIRRDYRMWSYRFVKAYDVEQGIINTIFEFEENNAMAFKGMWFLPSLL</sequence>
<protein>
    <submittedName>
        <fullName evidence="2">F-box protein</fullName>
    </submittedName>
</protein>
<dbReference type="AlphaFoldDB" id="A0AAX6E4D6"/>
<dbReference type="InterPro" id="IPR005174">
    <property type="entry name" value="KIB1-4_b-propeller"/>
</dbReference>
<dbReference type="InterPro" id="IPR050942">
    <property type="entry name" value="F-box_BR-signaling"/>
</dbReference>
<evidence type="ECO:0000313" key="3">
    <source>
        <dbReference type="Proteomes" id="UP001140949"/>
    </source>
</evidence>
<keyword evidence="3" id="KW-1185">Reference proteome</keyword>
<feature type="domain" description="KIB1-4 beta-propeller" evidence="1">
    <location>
        <begin position="130"/>
        <end position="383"/>
    </location>
</feature>
<comment type="caution">
    <text evidence="2">The sequence shown here is derived from an EMBL/GenBank/DDBJ whole genome shotgun (WGS) entry which is preliminary data.</text>
</comment>
<dbReference type="Proteomes" id="UP001140949">
    <property type="component" value="Unassembled WGS sequence"/>
</dbReference>